<proteinExistence type="inferred from homology"/>
<dbReference type="HAMAP" id="MF_01804">
    <property type="entry name" value="ScpB"/>
    <property type="match status" value="1"/>
</dbReference>
<dbReference type="GO" id="GO:0051304">
    <property type="term" value="P:chromosome separation"/>
    <property type="evidence" value="ECO:0007669"/>
    <property type="project" value="InterPro"/>
</dbReference>
<evidence type="ECO:0000313" key="6">
    <source>
        <dbReference type="EMBL" id="ADK86684.1"/>
    </source>
</evidence>
<name>A0A0H3DLM5_MYCPB</name>
<dbReference type="EMBL" id="CP002077">
    <property type="protein sequence ID" value="ADK86684.1"/>
    <property type="molecule type" value="Genomic_DNA"/>
</dbReference>
<evidence type="ECO:0000256" key="3">
    <source>
        <dbReference type="ARBA" id="ARBA00022829"/>
    </source>
</evidence>
<dbReference type="RefSeq" id="WP_010874658.1">
    <property type="nucleotide sequence ID" value="NZ_CP010546.1"/>
</dbReference>
<reference evidence="6 7" key="1">
    <citation type="journal article" date="2010" name="Appl. Environ. Microbiol.">
        <title>Targeted chromosomal knockouts in Mycoplasma pneumoniae.</title>
        <authorList>
            <person name="Krishnakumar R."/>
            <person name="Assad-Garcia N."/>
            <person name="Benders G.A."/>
            <person name="Phan Q."/>
            <person name="Montague M.G."/>
            <person name="Glass J.I."/>
        </authorList>
    </citation>
    <scope>NUCLEOTIDE SEQUENCE [LARGE SCALE GENOMIC DNA]</scope>
    <source>
        <strain evidence="7">ATCC 15531 / DSM 22911 / NBRC 14401 / NCTC 10119 / FH</strain>
    </source>
</reference>
<dbReference type="PATRIC" id="fig|722438.3.peg.336"/>
<organism evidence="6 7">
    <name type="scientific">Mycoplasmoides pneumoniae (strain ATCC 15531 / DSM 23978 / CIP 103766 / NBRC 14401 / NCTC 10119 / FH)</name>
    <name type="common">Mycoplasma pneumoniae</name>
    <dbReference type="NCBI Taxonomy" id="722438"/>
    <lineage>
        <taxon>Bacteria</taxon>
        <taxon>Bacillati</taxon>
        <taxon>Mycoplasmatota</taxon>
        <taxon>Mycoplasmoidales</taxon>
        <taxon>Mycoplasmoidaceae</taxon>
        <taxon>Mycoplasmoides</taxon>
    </lineage>
</organism>
<dbReference type="STRING" id="722438.F539_01665"/>
<evidence type="ECO:0000313" key="7">
    <source>
        <dbReference type="Proteomes" id="UP000007756"/>
    </source>
</evidence>
<dbReference type="GO" id="GO:0051301">
    <property type="term" value="P:cell division"/>
    <property type="evidence" value="ECO:0007669"/>
    <property type="project" value="UniProtKB-KW"/>
</dbReference>
<dbReference type="NCBIfam" id="TIGR00281">
    <property type="entry name" value="SMC-Scp complex subunit ScpB"/>
    <property type="match status" value="1"/>
</dbReference>
<dbReference type="KEGG" id="mpj:MPNE_0343"/>
<sequence length="208" mass="23681">MDATIKVTKPVLKQKDSSAANLVAAIYGLLFVSGEKGLTLAELNRVLRKVGLEKIKAALVQLERKLSLDDESGIEIKKFGHSFRLVTKMEIKDFIHRYLPNKIKNPLNSKTMEVLAIIAYNQPCTRPRINEIRGADSFQIVDDLLEKELIVELGRKDTPGRPFIYEVSPKFYDLFGINSLDELPKVENFDLDKFRQGSFFDSNRYGDD</sequence>
<dbReference type="InterPro" id="IPR036390">
    <property type="entry name" value="WH_DNA-bd_sf"/>
</dbReference>
<evidence type="ECO:0000256" key="2">
    <source>
        <dbReference type="ARBA" id="ARBA00022618"/>
    </source>
</evidence>
<evidence type="ECO:0000256" key="5">
    <source>
        <dbReference type="HAMAP-Rule" id="MF_01804"/>
    </source>
</evidence>
<protein>
    <recommendedName>
        <fullName evidence="5">Segregation and condensation protein B</fullName>
    </recommendedName>
</protein>
<accession>A0A0H3DLM5</accession>
<dbReference type="Pfam" id="PF04079">
    <property type="entry name" value="SMC_ScpB"/>
    <property type="match status" value="1"/>
</dbReference>
<keyword evidence="2 5" id="KW-0132">Cell division</keyword>
<dbReference type="Proteomes" id="UP000007756">
    <property type="component" value="Chromosome"/>
</dbReference>
<evidence type="ECO:0000256" key="1">
    <source>
        <dbReference type="ARBA" id="ARBA00022490"/>
    </source>
</evidence>
<dbReference type="InterPro" id="IPR036388">
    <property type="entry name" value="WH-like_DNA-bd_sf"/>
</dbReference>
<dbReference type="PANTHER" id="PTHR34298">
    <property type="entry name" value="SEGREGATION AND CONDENSATION PROTEIN B"/>
    <property type="match status" value="1"/>
</dbReference>
<dbReference type="eggNOG" id="COG1386">
    <property type="taxonomic scope" value="Bacteria"/>
</dbReference>
<keyword evidence="3 5" id="KW-0159">Chromosome partition</keyword>
<dbReference type="GO" id="GO:0006260">
    <property type="term" value="P:DNA replication"/>
    <property type="evidence" value="ECO:0007669"/>
    <property type="project" value="UniProtKB-UniRule"/>
</dbReference>
<comment type="function">
    <text evidence="5">Participates in chromosomal partition during cell division. May act via the formation of a condensin-like complex containing Smc and ScpA that pull DNA away from mid-cell into both cell halves.</text>
</comment>
<dbReference type="AlphaFoldDB" id="A0A0H3DLM5"/>
<comment type="subcellular location">
    <subcellularLocation>
        <location evidence="5">Cytoplasm</location>
    </subcellularLocation>
    <text evidence="5">Associated with two foci at the outer edges of the nucleoid region in young cells, and at four foci within both cell halves in older cells.</text>
</comment>
<dbReference type="SMR" id="A0A0H3DLM5"/>
<dbReference type="GO" id="GO:0005737">
    <property type="term" value="C:cytoplasm"/>
    <property type="evidence" value="ECO:0007669"/>
    <property type="project" value="UniProtKB-SubCell"/>
</dbReference>
<dbReference type="HOGENOM" id="CLU_045647_5_3_14"/>
<keyword evidence="1 5" id="KW-0963">Cytoplasm</keyword>
<evidence type="ECO:0000256" key="4">
    <source>
        <dbReference type="ARBA" id="ARBA00023306"/>
    </source>
</evidence>
<dbReference type="PIRSF" id="PIRSF019345">
    <property type="entry name" value="ScpB"/>
    <property type="match status" value="1"/>
</dbReference>
<gene>
    <name evidence="5 6" type="primary">scpB</name>
    <name evidence="6" type="ordered locus">MPNE_0343</name>
</gene>
<dbReference type="PANTHER" id="PTHR34298:SF2">
    <property type="entry name" value="SEGREGATION AND CONDENSATION PROTEIN B"/>
    <property type="match status" value="1"/>
</dbReference>
<comment type="similarity">
    <text evidence="5">Belongs to the ScpB family.</text>
</comment>
<dbReference type="GeneID" id="66609052"/>
<dbReference type="PaxDb" id="722438-MPNE_0343"/>
<dbReference type="Gene3D" id="1.10.10.10">
    <property type="entry name" value="Winged helix-like DNA-binding domain superfamily/Winged helix DNA-binding domain"/>
    <property type="match status" value="2"/>
</dbReference>
<keyword evidence="4 5" id="KW-0131">Cell cycle</keyword>
<dbReference type="InterPro" id="IPR005234">
    <property type="entry name" value="ScpB_csome_segregation"/>
</dbReference>
<comment type="subunit">
    <text evidence="5">Homodimer. Homodimerization may be required to stabilize the binding of ScpA to the Smc head domains. Component of a cohesin-like complex composed of ScpA, ScpB and the Smc homodimer, in which ScpA and ScpB bind to the head domain of Smc. The presence of the three proteins is required for the association of the complex with DNA.</text>
</comment>
<dbReference type="SUPFAM" id="SSF46785">
    <property type="entry name" value="Winged helix' DNA-binding domain"/>
    <property type="match status" value="2"/>
</dbReference>